<keyword evidence="3" id="KW-1185">Reference proteome</keyword>
<evidence type="ECO:0000256" key="1">
    <source>
        <dbReference type="SAM" id="MobiDB-lite"/>
    </source>
</evidence>
<gene>
    <name evidence="2" type="ORF">ILUMI_14893</name>
</gene>
<organism evidence="2 3">
    <name type="scientific">Ignelater luminosus</name>
    <name type="common">Cucubano</name>
    <name type="synonym">Pyrophorus luminosus</name>
    <dbReference type="NCBI Taxonomy" id="2038154"/>
    <lineage>
        <taxon>Eukaryota</taxon>
        <taxon>Metazoa</taxon>
        <taxon>Ecdysozoa</taxon>
        <taxon>Arthropoda</taxon>
        <taxon>Hexapoda</taxon>
        <taxon>Insecta</taxon>
        <taxon>Pterygota</taxon>
        <taxon>Neoptera</taxon>
        <taxon>Endopterygota</taxon>
        <taxon>Coleoptera</taxon>
        <taxon>Polyphaga</taxon>
        <taxon>Elateriformia</taxon>
        <taxon>Elateroidea</taxon>
        <taxon>Elateridae</taxon>
        <taxon>Agrypninae</taxon>
        <taxon>Pyrophorini</taxon>
        <taxon>Ignelater</taxon>
    </lineage>
</organism>
<accession>A0A8K0CXQ2</accession>
<protein>
    <submittedName>
        <fullName evidence="2">Uncharacterized protein</fullName>
    </submittedName>
</protein>
<evidence type="ECO:0000313" key="2">
    <source>
        <dbReference type="EMBL" id="KAF2891280.1"/>
    </source>
</evidence>
<feature type="compositionally biased region" description="Basic and acidic residues" evidence="1">
    <location>
        <begin position="83"/>
        <end position="104"/>
    </location>
</feature>
<comment type="caution">
    <text evidence="2">The sequence shown here is derived from an EMBL/GenBank/DDBJ whole genome shotgun (WGS) entry which is preliminary data.</text>
</comment>
<name>A0A8K0CXQ2_IGNLU</name>
<evidence type="ECO:0000313" key="3">
    <source>
        <dbReference type="Proteomes" id="UP000801492"/>
    </source>
</evidence>
<dbReference type="AlphaFoldDB" id="A0A8K0CXQ2"/>
<dbReference type="Proteomes" id="UP000801492">
    <property type="component" value="Unassembled WGS sequence"/>
</dbReference>
<reference evidence="2" key="1">
    <citation type="submission" date="2019-08" db="EMBL/GenBank/DDBJ databases">
        <title>The genome of the North American firefly Photinus pyralis.</title>
        <authorList>
            <consortium name="Photinus pyralis genome working group"/>
            <person name="Fallon T.R."/>
            <person name="Sander Lower S.E."/>
            <person name="Weng J.-K."/>
        </authorList>
    </citation>
    <scope>NUCLEOTIDE SEQUENCE</scope>
    <source>
        <strain evidence="2">TRF0915ILg1</strain>
        <tissue evidence="2">Whole body</tissue>
    </source>
</reference>
<dbReference type="EMBL" id="VTPC01034956">
    <property type="protein sequence ID" value="KAF2891280.1"/>
    <property type="molecule type" value="Genomic_DNA"/>
</dbReference>
<sequence length="153" mass="17327">MEGSLVGIKCGVVSLCRDSSEIKNKGKLKADSCITTNSDDLPDDRKRTERTPANPLKTNKKIQRTPQKDTMPSGKSGEEEEDNLKNKGKSDTTRDEDRILRKENKKEKWIVTGLKIDTGEELVPKEAMGNFKRKHLQEEVKIERAIKLENNTC</sequence>
<feature type="region of interest" description="Disordered" evidence="1">
    <location>
        <begin position="24"/>
        <end position="104"/>
    </location>
</feature>
<proteinExistence type="predicted"/>